<dbReference type="GO" id="GO:0005524">
    <property type="term" value="F:ATP binding"/>
    <property type="evidence" value="ECO:0007669"/>
    <property type="project" value="InterPro"/>
</dbReference>
<dbReference type="GO" id="GO:0016787">
    <property type="term" value="F:hydrolase activity"/>
    <property type="evidence" value="ECO:0007669"/>
    <property type="project" value="UniProtKB-KW"/>
</dbReference>
<accession>A0A6C0BIF9</accession>
<sequence length="474" mass="54814">MASINYLPYKGFEYHPHQKEGVQWMLKREAADASYFQGGILADDMGLGKTWQLIGLILNGLYKSTLLVVPASMQDTWIEALKKAEITVLQRKDDWKKIFTSNRQDGRGDRRVYLTSYDRLVNACKGGILNDPESIVWDRIVCDEAQMIRNGEGTARYDYLMRLPPCPRWLLTGTPFQNSENDLRNLFTWLGADERVSLEELVTNCLIRRTYADLRDSDMSGVPEPYIRETLLCKYQSRYELLLLQKLLGRIQWGKKNKMHPFMMLELFLRMNQAMAHPHVYHESIKKKRGVEMVSKDWSMEESGKTFMLRGLINRDGIKPMIVFCTFSEEIKIVRRVLEEQGYEHTYILDGSVDFAGRQRSIDEGRHLVDSGKQNVAYIVQWVAGGAGLNLQFCSSVVLYTQHWNPAVIQQAIGRAHRIGQKEQVHVYSLVFGFEDELNMDKRMRAKQQDKMSAAQEILPTLLEEDTVRPDIKI</sequence>
<protein>
    <recommendedName>
        <fullName evidence="6">Helicase</fullName>
    </recommendedName>
</protein>
<dbReference type="PANTHER" id="PTHR10799">
    <property type="entry name" value="SNF2/RAD54 HELICASE FAMILY"/>
    <property type="match status" value="1"/>
</dbReference>
<evidence type="ECO:0000259" key="3">
    <source>
        <dbReference type="PROSITE" id="PS51192"/>
    </source>
</evidence>
<dbReference type="SMART" id="SM00487">
    <property type="entry name" value="DEXDc"/>
    <property type="match status" value="1"/>
</dbReference>
<dbReference type="InterPro" id="IPR001650">
    <property type="entry name" value="Helicase_C-like"/>
</dbReference>
<dbReference type="Gene3D" id="3.40.50.10810">
    <property type="entry name" value="Tandem AAA-ATPase domain"/>
    <property type="match status" value="1"/>
</dbReference>
<dbReference type="InterPro" id="IPR001763">
    <property type="entry name" value="Rhodanese-like_dom"/>
</dbReference>
<dbReference type="SUPFAM" id="SSF52540">
    <property type="entry name" value="P-loop containing nucleoside triphosphate hydrolases"/>
    <property type="match status" value="2"/>
</dbReference>
<name>A0A6C0BIF9_9ZZZZ</name>
<keyword evidence="1" id="KW-0378">Hydrolase</keyword>
<evidence type="ECO:0000259" key="4">
    <source>
        <dbReference type="PROSITE" id="PS51194"/>
    </source>
</evidence>
<dbReference type="AlphaFoldDB" id="A0A6C0BIF9"/>
<evidence type="ECO:0000313" key="5">
    <source>
        <dbReference type="EMBL" id="QHS91850.1"/>
    </source>
</evidence>
<dbReference type="InterPro" id="IPR038718">
    <property type="entry name" value="SNF2-like_sf"/>
</dbReference>
<dbReference type="EMBL" id="MN739165">
    <property type="protein sequence ID" value="QHS91850.1"/>
    <property type="molecule type" value="Genomic_DNA"/>
</dbReference>
<dbReference type="PROSITE" id="PS51194">
    <property type="entry name" value="HELICASE_CTER"/>
    <property type="match status" value="1"/>
</dbReference>
<feature type="domain" description="Rhodanese" evidence="2">
    <location>
        <begin position="322"/>
        <end position="364"/>
    </location>
</feature>
<dbReference type="SMART" id="SM00490">
    <property type="entry name" value="HELICc"/>
    <property type="match status" value="1"/>
</dbReference>
<dbReference type="CDD" id="cd18793">
    <property type="entry name" value="SF2_C_SNF"/>
    <property type="match status" value="1"/>
</dbReference>
<dbReference type="Gene3D" id="3.40.50.300">
    <property type="entry name" value="P-loop containing nucleotide triphosphate hydrolases"/>
    <property type="match status" value="1"/>
</dbReference>
<evidence type="ECO:0008006" key="6">
    <source>
        <dbReference type="Google" id="ProtNLM"/>
    </source>
</evidence>
<dbReference type="InterPro" id="IPR049730">
    <property type="entry name" value="SNF2/RAD54-like_C"/>
</dbReference>
<evidence type="ECO:0000259" key="2">
    <source>
        <dbReference type="PROSITE" id="PS50206"/>
    </source>
</evidence>
<dbReference type="InterPro" id="IPR014001">
    <property type="entry name" value="Helicase_ATP-bd"/>
</dbReference>
<proteinExistence type="predicted"/>
<dbReference type="InterPro" id="IPR027417">
    <property type="entry name" value="P-loop_NTPase"/>
</dbReference>
<feature type="domain" description="Helicase C-terminal" evidence="4">
    <location>
        <begin position="312"/>
        <end position="467"/>
    </location>
</feature>
<dbReference type="InterPro" id="IPR000330">
    <property type="entry name" value="SNF2_N"/>
</dbReference>
<evidence type="ECO:0000256" key="1">
    <source>
        <dbReference type="ARBA" id="ARBA00022801"/>
    </source>
</evidence>
<organism evidence="5">
    <name type="scientific">viral metagenome</name>
    <dbReference type="NCBI Taxonomy" id="1070528"/>
    <lineage>
        <taxon>unclassified sequences</taxon>
        <taxon>metagenomes</taxon>
        <taxon>organismal metagenomes</taxon>
    </lineage>
</organism>
<reference evidence="5" key="1">
    <citation type="journal article" date="2020" name="Nature">
        <title>Giant virus diversity and host interactions through global metagenomics.</title>
        <authorList>
            <person name="Schulz F."/>
            <person name="Roux S."/>
            <person name="Paez-Espino D."/>
            <person name="Jungbluth S."/>
            <person name="Walsh D.A."/>
            <person name="Denef V.J."/>
            <person name="McMahon K.D."/>
            <person name="Konstantinidis K.T."/>
            <person name="Eloe-Fadrosh E.A."/>
            <person name="Kyrpides N.C."/>
            <person name="Woyke T."/>
        </authorList>
    </citation>
    <scope>NUCLEOTIDE SEQUENCE</scope>
    <source>
        <strain evidence="5">GVMAG-M-3300013006-15</strain>
    </source>
</reference>
<dbReference type="PROSITE" id="PS51192">
    <property type="entry name" value="HELICASE_ATP_BIND_1"/>
    <property type="match status" value="1"/>
</dbReference>
<dbReference type="Pfam" id="PF00271">
    <property type="entry name" value="Helicase_C"/>
    <property type="match status" value="1"/>
</dbReference>
<dbReference type="PROSITE" id="PS50206">
    <property type="entry name" value="RHODANESE_3"/>
    <property type="match status" value="1"/>
</dbReference>
<dbReference type="Pfam" id="PF00176">
    <property type="entry name" value="SNF2-rel_dom"/>
    <property type="match status" value="1"/>
</dbReference>
<feature type="domain" description="Helicase ATP-binding" evidence="3">
    <location>
        <begin position="30"/>
        <end position="193"/>
    </location>
</feature>